<dbReference type="GeneID" id="28843101"/>
<accession>A0A1B8GA50</accession>
<reference evidence="1 2" key="1">
    <citation type="submission" date="2016-03" db="EMBL/GenBank/DDBJ databases">
        <title>Comparative genomics of Pseudogymnoascus destructans, the fungus causing white-nose syndrome of bats.</title>
        <authorList>
            <person name="Palmer J.M."/>
            <person name="Drees K.P."/>
            <person name="Foster J.T."/>
            <person name="Lindner D.L."/>
        </authorList>
    </citation>
    <scope>NUCLEOTIDE SEQUENCE [LARGE SCALE GENOMIC DNA]</scope>
    <source>
        <strain evidence="1 2">UAMH 10579</strain>
    </source>
</reference>
<proteinExistence type="predicted"/>
<dbReference type="EMBL" id="KV460263">
    <property type="protein sequence ID" value="OBT92713.1"/>
    <property type="molecule type" value="Genomic_DNA"/>
</dbReference>
<organism evidence="1 2">
    <name type="scientific">Pseudogymnoascus verrucosus</name>
    <dbReference type="NCBI Taxonomy" id="342668"/>
    <lineage>
        <taxon>Eukaryota</taxon>
        <taxon>Fungi</taxon>
        <taxon>Dikarya</taxon>
        <taxon>Ascomycota</taxon>
        <taxon>Pezizomycotina</taxon>
        <taxon>Leotiomycetes</taxon>
        <taxon>Thelebolales</taxon>
        <taxon>Thelebolaceae</taxon>
        <taxon>Pseudogymnoascus</taxon>
    </lineage>
</organism>
<dbReference type="STRING" id="342668.A0A1B8GA50"/>
<gene>
    <name evidence="1" type="ORF">VE01_09715</name>
</gene>
<dbReference type="RefSeq" id="XP_018126446.1">
    <property type="nucleotide sequence ID" value="XM_018279127.1"/>
</dbReference>
<evidence type="ECO:0000313" key="1">
    <source>
        <dbReference type="EMBL" id="OBT92713.1"/>
    </source>
</evidence>
<protein>
    <submittedName>
        <fullName evidence="1">Uncharacterized protein</fullName>
    </submittedName>
</protein>
<reference evidence="2" key="2">
    <citation type="journal article" date="2018" name="Nat. Commun.">
        <title>Extreme sensitivity to ultraviolet light in the fungal pathogen causing white-nose syndrome of bats.</title>
        <authorList>
            <person name="Palmer J.M."/>
            <person name="Drees K.P."/>
            <person name="Foster J.T."/>
            <person name="Lindner D.L."/>
        </authorList>
    </citation>
    <scope>NUCLEOTIDE SEQUENCE [LARGE SCALE GENOMIC DNA]</scope>
    <source>
        <strain evidence="2">UAMH 10579</strain>
    </source>
</reference>
<sequence length="227" mass="24292">MSISTYSIQVYNDSGIPQNYLLFQSAPQLSGDGTVFTNVFQQSQQIPSGDNSNVIFNMTNQYYAVIGTAPTPIDDGVKVNTSSYIPVQLSSSSQGGTKAIMTTSGGGTGCSFDDASQTLESDIENTFEIETNDSFSYPSPGNIFLGMGADSPSGVVPVATVTAAPNQKYYFNPVARWYIGTGTYTPGTVVNITDIGNIQECDFTQNQLPQTYYQGPDQLYHPGTPPS</sequence>
<evidence type="ECO:0000313" key="2">
    <source>
        <dbReference type="Proteomes" id="UP000091956"/>
    </source>
</evidence>
<keyword evidence="2" id="KW-1185">Reference proteome</keyword>
<dbReference type="Proteomes" id="UP000091956">
    <property type="component" value="Unassembled WGS sequence"/>
</dbReference>
<dbReference type="OrthoDB" id="5413269at2759"/>
<dbReference type="AlphaFoldDB" id="A0A1B8GA50"/>
<name>A0A1B8GA50_9PEZI</name>